<dbReference type="AlphaFoldDB" id="A0A138ZZQ9"/>
<feature type="compositionally biased region" description="Low complexity" evidence="1">
    <location>
        <begin position="326"/>
        <end position="337"/>
    </location>
</feature>
<dbReference type="InterPro" id="IPR003131">
    <property type="entry name" value="T1-type_BTB"/>
</dbReference>
<feature type="compositionally biased region" description="Polar residues" evidence="1">
    <location>
        <begin position="344"/>
        <end position="355"/>
    </location>
</feature>
<dbReference type="EMBL" id="KQ965857">
    <property type="protein sequence ID" value="KXS09623.1"/>
    <property type="molecule type" value="Genomic_DNA"/>
</dbReference>
<protein>
    <recommendedName>
        <fullName evidence="2">Potassium channel tetramerisation-type BTB domain-containing protein</fullName>
    </recommendedName>
</protein>
<feature type="compositionally biased region" description="Polar residues" evidence="1">
    <location>
        <begin position="209"/>
        <end position="221"/>
    </location>
</feature>
<evidence type="ECO:0000256" key="1">
    <source>
        <dbReference type="SAM" id="MobiDB-lite"/>
    </source>
</evidence>
<gene>
    <name evidence="3" type="ORF">M427DRAFT_219162</name>
</gene>
<feature type="compositionally biased region" description="Acidic residues" evidence="1">
    <location>
        <begin position="145"/>
        <end position="169"/>
    </location>
</feature>
<feature type="compositionally biased region" description="Polar residues" evidence="1">
    <location>
        <begin position="193"/>
        <end position="202"/>
    </location>
</feature>
<dbReference type="GO" id="GO:0051260">
    <property type="term" value="P:protein homooligomerization"/>
    <property type="evidence" value="ECO:0007669"/>
    <property type="project" value="InterPro"/>
</dbReference>
<feature type="domain" description="Potassium channel tetramerisation-type BTB" evidence="2">
    <location>
        <begin position="84"/>
        <end position="145"/>
    </location>
</feature>
<dbReference type="STRING" id="1344416.A0A138ZZQ9"/>
<evidence type="ECO:0000313" key="4">
    <source>
        <dbReference type="Proteomes" id="UP000070544"/>
    </source>
</evidence>
<feature type="compositionally biased region" description="Basic and acidic residues" evidence="1">
    <location>
        <begin position="170"/>
        <end position="180"/>
    </location>
</feature>
<keyword evidence="4" id="KW-1185">Reference proteome</keyword>
<dbReference type="Pfam" id="PF02214">
    <property type="entry name" value="BTB_2"/>
    <property type="match status" value="1"/>
</dbReference>
<dbReference type="Proteomes" id="UP000070544">
    <property type="component" value="Unassembled WGS sequence"/>
</dbReference>
<name>A0A138ZZQ9_GONPJ</name>
<accession>A0A138ZZQ9</accession>
<sequence length="478" mass="50440">MSPVKHQMAVLANERAYGAVVLLLCTTVETLKNGGGPSSSTYALRNSFRVSRQRSFSADAALFDGVGGLTTTFAAKPPPGARQQVGKVSLASHPPVQTFFSALFDPTRFSGPPTVDAEGRLFLDRDGDVFEYVLRYLRTGKIFSDEEDGSDDEMDSGAYESEDSEEGEETHEWAPGDEIGRTPPSSPRLPIESRNTSVTSPRSVGLEAAQQTRSTPSVMSRSHSDSHPTVEAGGSSQHDTSEATSSVSPPTGTRPTATVAASSSRGNANPPSSSAGHALRTLATLPLPIPRGPTNIPSSSSHPIQSAHSPPSGSGTLSPPPRVTRPLSAPTSHAAPPTAVPGSLRSNHARGQSFSAGGAAVTQAQRSQRTSSRKSLRGRTSVTTSAASGHNVTDSPSTGSFPTSLLLKVKAEGSFFALDNLVEKCERIVERRKREKEDREVAKEVVEYRTVDLTDVSGISAMSARLLIKMLLFSSGMS</sequence>
<reference evidence="3 4" key="1">
    <citation type="journal article" date="2015" name="Genome Biol. Evol.">
        <title>Phylogenomic analyses indicate that early fungi evolved digesting cell walls of algal ancestors of land plants.</title>
        <authorList>
            <person name="Chang Y."/>
            <person name="Wang S."/>
            <person name="Sekimoto S."/>
            <person name="Aerts A.L."/>
            <person name="Choi C."/>
            <person name="Clum A."/>
            <person name="LaButti K.M."/>
            <person name="Lindquist E.A."/>
            <person name="Yee Ngan C."/>
            <person name="Ohm R.A."/>
            <person name="Salamov A.A."/>
            <person name="Grigoriev I.V."/>
            <person name="Spatafora J.W."/>
            <person name="Berbee M.L."/>
        </authorList>
    </citation>
    <scope>NUCLEOTIDE SEQUENCE [LARGE SCALE GENOMIC DNA]</scope>
    <source>
        <strain evidence="3 4">JEL478</strain>
    </source>
</reference>
<feature type="compositionally biased region" description="Low complexity" evidence="1">
    <location>
        <begin position="296"/>
        <end position="317"/>
    </location>
</feature>
<feature type="compositionally biased region" description="Polar residues" evidence="1">
    <location>
        <begin position="234"/>
        <end position="275"/>
    </location>
</feature>
<evidence type="ECO:0000313" key="3">
    <source>
        <dbReference type="EMBL" id="KXS09623.1"/>
    </source>
</evidence>
<dbReference type="OrthoDB" id="2414723at2759"/>
<evidence type="ECO:0000259" key="2">
    <source>
        <dbReference type="Pfam" id="PF02214"/>
    </source>
</evidence>
<organism evidence="3 4">
    <name type="scientific">Gonapodya prolifera (strain JEL478)</name>
    <name type="common">Monoblepharis prolifera</name>
    <dbReference type="NCBI Taxonomy" id="1344416"/>
    <lineage>
        <taxon>Eukaryota</taxon>
        <taxon>Fungi</taxon>
        <taxon>Fungi incertae sedis</taxon>
        <taxon>Chytridiomycota</taxon>
        <taxon>Chytridiomycota incertae sedis</taxon>
        <taxon>Monoblepharidomycetes</taxon>
        <taxon>Monoblepharidales</taxon>
        <taxon>Gonapodyaceae</taxon>
        <taxon>Gonapodya</taxon>
    </lineage>
</organism>
<dbReference type="Gene3D" id="3.30.710.10">
    <property type="entry name" value="Potassium Channel Kv1.1, Chain A"/>
    <property type="match status" value="1"/>
</dbReference>
<feature type="compositionally biased region" description="Polar residues" evidence="1">
    <location>
        <begin position="378"/>
        <end position="401"/>
    </location>
</feature>
<proteinExistence type="predicted"/>
<feature type="region of interest" description="Disordered" evidence="1">
    <location>
        <begin position="144"/>
        <end position="401"/>
    </location>
</feature>
<dbReference type="SUPFAM" id="SSF54695">
    <property type="entry name" value="POZ domain"/>
    <property type="match status" value="1"/>
</dbReference>
<dbReference type="InterPro" id="IPR011333">
    <property type="entry name" value="SKP1/BTB/POZ_sf"/>
</dbReference>